<dbReference type="Proteomes" id="UP000018439">
    <property type="component" value="Chromosome"/>
</dbReference>
<dbReference type="HOGENOM" id="CLU_109344_1_1_10"/>
<evidence type="ECO:0000313" key="1">
    <source>
        <dbReference type="EMBL" id="EGJ72312.1"/>
    </source>
</evidence>
<gene>
    <name evidence="1" type="ORF">Bcop_2145</name>
</gene>
<dbReference type="InterPro" id="IPR021823">
    <property type="entry name" value="DUF3408"/>
</dbReference>
<dbReference type="EMBL" id="CM001167">
    <property type="protein sequence ID" value="EGJ72312.1"/>
    <property type="molecule type" value="Genomic_DNA"/>
</dbReference>
<dbReference type="AlphaFoldDB" id="F3ZTS8"/>
<dbReference type="STRING" id="679937.Bcop_2145"/>
<dbReference type="Pfam" id="PF11888">
    <property type="entry name" value="DUF3408"/>
    <property type="match status" value="1"/>
</dbReference>
<dbReference type="OrthoDB" id="1012936at2"/>
<keyword evidence="2" id="KW-1185">Reference proteome</keyword>
<accession>F3ZTS8</accession>
<evidence type="ECO:0000313" key="2">
    <source>
        <dbReference type="Proteomes" id="UP000018439"/>
    </source>
</evidence>
<reference evidence="1 2" key="1">
    <citation type="journal article" date="2011" name="Stand. Genomic Sci.">
        <title>Non-contiguous finished genome sequence of Bacteroides coprosuis type strain (PC139).</title>
        <authorList>
            <person name="Land M."/>
            <person name="Held B."/>
            <person name="Gronow S."/>
            <person name="Abt B."/>
            <person name="Lucas S."/>
            <person name="Del Rio T.G."/>
            <person name="Nolan M."/>
            <person name="Tice H."/>
            <person name="Cheng J.F."/>
            <person name="Pitluck S."/>
            <person name="Liolios K."/>
            <person name="Pagani I."/>
            <person name="Ivanova N."/>
            <person name="Mavromatis K."/>
            <person name="Mikhailova N."/>
            <person name="Pati A."/>
            <person name="Tapia R."/>
            <person name="Han C."/>
            <person name="Goodwin L."/>
            <person name="Chen A."/>
            <person name="Palaniappan K."/>
            <person name="Hauser L."/>
            <person name="Brambilla E.M."/>
            <person name="Rohde M."/>
            <person name="Goker M."/>
            <person name="Detter J.C."/>
            <person name="Woyke T."/>
            <person name="Bristow J."/>
            <person name="Eisen J.A."/>
            <person name="Markowitz V."/>
            <person name="Hugenholtz P."/>
            <person name="Kyrpides N.C."/>
            <person name="Klenk H.P."/>
            <person name="Lapidus A."/>
        </authorList>
    </citation>
    <scope>NUCLEOTIDE SEQUENCE [LARGE SCALE GENOMIC DNA]</scope>
    <source>
        <strain evidence="1 2">DSM 18011</strain>
    </source>
</reference>
<sequence length="137" mass="15872">MDKKENKEIDENFMKEIISQGLPIKQEKVSVKERTIPTVKVEQSSSSIVKNNSMPTLDLQSNLTNYEEAFFHKMELPDRRSVYVSNSTHEKLTRIASILGMGKATVSSYVESIIQHHFDKHKDEINELYKKNMENLL</sequence>
<name>F3ZTS8_9BACE</name>
<dbReference type="eggNOG" id="ENOG5031YHG">
    <property type="taxonomic scope" value="Bacteria"/>
</dbReference>
<proteinExistence type="predicted"/>
<organism evidence="1 2">
    <name type="scientific">Bacteroides coprosuis DSM 18011</name>
    <dbReference type="NCBI Taxonomy" id="679937"/>
    <lineage>
        <taxon>Bacteria</taxon>
        <taxon>Pseudomonadati</taxon>
        <taxon>Bacteroidota</taxon>
        <taxon>Bacteroidia</taxon>
        <taxon>Bacteroidales</taxon>
        <taxon>Bacteroidaceae</taxon>
        <taxon>Bacteroides</taxon>
    </lineage>
</organism>
<protein>
    <submittedName>
        <fullName evidence="1">Conjugate transposon protein</fullName>
    </submittedName>
</protein>